<dbReference type="Pfam" id="PF00379">
    <property type="entry name" value="Chitin_bind_4"/>
    <property type="match status" value="1"/>
</dbReference>
<reference evidence="5" key="1">
    <citation type="submission" date="2017-09" db="EMBL/GenBank/DDBJ databases">
        <authorList>
            <person name="Ehlers B."/>
            <person name="Leendertz F.H."/>
        </authorList>
    </citation>
    <scope>NUCLEOTIDE SEQUENCE</scope>
    <source>
        <strain evidence="5">NlugCpr73</strain>
    </source>
</reference>
<dbReference type="PANTHER" id="PTHR12236">
    <property type="entry name" value="STRUCTURAL CONTITUENT OF CUTICLE"/>
    <property type="match status" value="1"/>
</dbReference>
<evidence type="ECO:0000256" key="3">
    <source>
        <dbReference type="SAM" id="MobiDB-lite"/>
    </source>
</evidence>
<sequence length="161" mass="17879">MIIKLFTCLVTTSIFISTVCCFPQQADHHHHHHVDYHAEPHYKFEYGVHDPHTKDVKSQHEMRKGDALKGYYKVLEPDGVVREVHYTSDKKNGFNAVVKKHGHSVHPIHYKKHKHDEAPGSGGGGGGGSAAASPTAGAASPYAQDAPPAHYDEEHHDEEDY</sequence>
<feature type="region of interest" description="Disordered" evidence="3">
    <location>
        <begin position="108"/>
        <end position="161"/>
    </location>
</feature>
<organism evidence="5">
    <name type="scientific">Nilaparvata lugens</name>
    <name type="common">Brown planthopper</name>
    <dbReference type="NCBI Taxonomy" id="108931"/>
    <lineage>
        <taxon>Eukaryota</taxon>
        <taxon>Metazoa</taxon>
        <taxon>Ecdysozoa</taxon>
        <taxon>Arthropoda</taxon>
        <taxon>Hexapoda</taxon>
        <taxon>Insecta</taxon>
        <taxon>Pterygota</taxon>
        <taxon>Neoptera</taxon>
        <taxon>Paraneoptera</taxon>
        <taxon>Hemiptera</taxon>
        <taxon>Auchenorrhyncha</taxon>
        <taxon>Fulgoroidea</taxon>
        <taxon>Delphacidae</taxon>
        <taxon>Delphacinae</taxon>
        <taxon>Nilaparvata</taxon>
    </lineage>
</organism>
<dbReference type="InterPro" id="IPR051217">
    <property type="entry name" value="Insect_Cuticle_Struc_Prot"/>
</dbReference>
<dbReference type="PANTHER" id="PTHR12236:SF95">
    <property type="entry name" value="CUTICULAR PROTEIN 76BD, ISOFORM C-RELATED"/>
    <property type="match status" value="1"/>
</dbReference>
<dbReference type="GO" id="GO:0005615">
    <property type="term" value="C:extracellular space"/>
    <property type="evidence" value="ECO:0007669"/>
    <property type="project" value="TreeGrafter"/>
</dbReference>
<keyword evidence="1 2" id="KW-0193">Cuticle</keyword>
<protein>
    <submittedName>
        <fullName evidence="5">Cuticular protein</fullName>
    </submittedName>
</protein>
<accession>A0A2S1ZSC9</accession>
<feature type="compositionally biased region" description="Gly residues" evidence="3">
    <location>
        <begin position="120"/>
        <end position="129"/>
    </location>
</feature>
<dbReference type="AlphaFoldDB" id="A0A2S1ZSC9"/>
<dbReference type="GO" id="GO:0031012">
    <property type="term" value="C:extracellular matrix"/>
    <property type="evidence" value="ECO:0007669"/>
    <property type="project" value="TreeGrafter"/>
</dbReference>
<dbReference type="OrthoDB" id="6623810at2759"/>
<reference evidence="5" key="2">
    <citation type="journal article" date="2018" name="Proc. Natl. Acad. Sci. U.S.A.">
        <title>A comprehensive omics analysis and functional survey of cuticular proteins in the brown planthopper.</title>
        <authorList>
            <person name="Pan P.L."/>
            <person name="Ye Y.X."/>
            <person name="Lou Y.H."/>
            <person name="Lu J.B."/>
            <person name="Cheng C."/>
            <person name="Shen Y."/>
            <person name="Moussian B."/>
            <person name="Zhang C.X."/>
        </authorList>
    </citation>
    <scope>NUCLEOTIDE SEQUENCE</scope>
    <source>
        <strain evidence="5">NlugCpr73</strain>
    </source>
</reference>
<evidence type="ECO:0000256" key="1">
    <source>
        <dbReference type="ARBA" id="ARBA00022460"/>
    </source>
</evidence>
<keyword evidence="4" id="KW-0732">Signal</keyword>
<dbReference type="PRINTS" id="PR00947">
    <property type="entry name" value="CUTICLE"/>
</dbReference>
<evidence type="ECO:0000256" key="4">
    <source>
        <dbReference type="SAM" id="SignalP"/>
    </source>
</evidence>
<evidence type="ECO:0000256" key="2">
    <source>
        <dbReference type="PROSITE-ProRule" id="PRU00497"/>
    </source>
</evidence>
<dbReference type="InterPro" id="IPR000618">
    <property type="entry name" value="Insect_cuticle"/>
</dbReference>
<feature type="chain" id="PRO_5015701474" evidence="4">
    <location>
        <begin position="22"/>
        <end position="161"/>
    </location>
</feature>
<feature type="signal peptide" evidence="4">
    <location>
        <begin position="1"/>
        <end position="21"/>
    </location>
</feature>
<name>A0A2S1ZSC9_NILLU</name>
<dbReference type="GO" id="GO:0042302">
    <property type="term" value="F:structural constituent of cuticle"/>
    <property type="evidence" value="ECO:0007669"/>
    <property type="project" value="UniProtKB-UniRule"/>
</dbReference>
<proteinExistence type="evidence at transcript level"/>
<evidence type="ECO:0000313" key="5">
    <source>
        <dbReference type="EMBL" id="AWK28369.1"/>
    </source>
</evidence>
<feature type="compositionally biased region" description="Low complexity" evidence="3">
    <location>
        <begin position="130"/>
        <end position="141"/>
    </location>
</feature>
<dbReference type="EMBL" id="MF942846">
    <property type="protein sequence ID" value="AWK28369.1"/>
    <property type="molecule type" value="mRNA"/>
</dbReference>
<dbReference type="PROSITE" id="PS51155">
    <property type="entry name" value="CHIT_BIND_RR_2"/>
    <property type="match status" value="1"/>
</dbReference>